<proteinExistence type="predicted"/>
<reference evidence="2" key="1">
    <citation type="submission" date="2017-02" db="UniProtKB">
        <authorList>
            <consortium name="WormBaseParasite"/>
        </authorList>
    </citation>
    <scope>IDENTIFICATION</scope>
</reference>
<evidence type="ECO:0000313" key="1">
    <source>
        <dbReference type="Proteomes" id="UP000050640"/>
    </source>
</evidence>
<keyword evidence="1" id="KW-1185">Reference proteome</keyword>
<evidence type="ECO:0000313" key="2">
    <source>
        <dbReference type="WBParaSite" id="EEL_0000225401-mRNA-1"/>
    </source>
</evidence>
<dbReference type="AlphaFoldDB" id="A0A0R3RL95"/>
<dbReference type="STRING" id="1147741.A0A0R3RL95"/>
<dbReference type="Proteomes" id="UP000050640">
    <property type="component" value="Unplaced"/>
</dbReference>
<name>A0A0R3RL95_9BILA</name>
<protein>
    <submittedName>
        <fullName evidence="2">Uncharacterized protein</fullName>
    </submittedName>
</protein>
<dbReference type="WBParaSite" id="EEL_0000225401-mRNA-1">
    <property type="protein sequence ID" value="EEL_0000225401-mRNA-1"/>
    <property type="gene ID" value="EEL_0000225401"/>
</dbReference>
<organism evidence="1 2">
    <name type="scientific">Elaeophora elaphi</name>
    <dbReference type="NCBI Taxonomy" id="1147741"/>
    <lineage>
        <taxon>Eukaryota</taxon>
        <taxon>Metazoa</taxon>
        <taxon>Ecdysozoa</taxon>
        <taxon>Nematoda</taxon>
        <taxon>Chromadorea</taxon>
        <taxon>Rhabditida</taxon>
        <taxon>Spirurina</taxon>
        <taxon>Spiruromorpha</taxon>
        <taxon>Filarioidea</taxon>
        <taxon>Onchocercidae</taxon>
        <taxon>Elaeophora</taxon>
    </lineage>
</organism>
<sequence>MRRGPSIRREGNVQFSPTILNDVRERLKNTELPLFGNVDEILATIPGDLDEHMKAIRQSNNSIDDKDALLKCLKCPHTSISYVNDAFIDLYQNELRNRRKTLCANEFLNREQIQSAITETNRMFLVY</sequence>
<accession>A0A0R3RL95</accession>